<dbReference type="PROSITE" id="PS51257">
    <property type="entry name" value="PROKAR_LIPOPROTEIN"/>
    <property type="match status" value="1"/>
</dbReference>
<gene>
    <name evidence="2" type="ORF">A1353_18850</name>
</gene>
<evidence type="ECO:0000313" key="2">
    <source>
        <dbReference type="EMBL" id="OAI00967.1"/>
    </source>
</evidence>
<accession>A0A177M5H3</accession>
<comment type="caution">
    <text evidence="2">The sequence shown here is derived from an EMBL/GenBank/DDBJ whole genome shotgun (WGS) entry which is preliminary data.</text>
</comment>
<dbReference type="RefSeq" id="WP_064037705.1">
    <property type="nucleotide sequence ID" value="NZ_LUUH01000073.1"/>
</dbReference>
<evidence type="ECO:0000256" key="1">
    <source>
        <dbReference type="SAM" id="MobiDB-lite"/>
    </source>
</evidence>
<feature type="compositionally biased region" description="Basic and acidic residues" evidence="1">
    <location>
        <begin position="96"/>
        <end position="112"/>
    </location>
</feature>
<dbReference type="EMBL" id="LUUH01000073">
    <property type="protein sequence ID" value="OAI00967.1"/>
    <property type="molecule type" value="Genomic_DNA"/>
</dbReference>
<feature type="region of interest" description="Disordered" evidence="1">
    <location>
        <begin position="68"/>
        <end position="150"/>
    </location>
</feature>
<evidence type="ECO:0008006" key="4">
    <source>
        <dbReference type="Google" id="ProtNLM"/>
    </source>
</evidence>
<proteinExistence type="predicted"/>
<feature type="compositionally biased region" description="Basic and acidic residues" evidence="1">
    <location>
        <begin position="68"/>
        <end position="89"/>
    </location>
</feature>
<reference evidence="3" key="1">
    <citation type="submission" date="2016-03" db="EMBL/GenBank/DDBJ databases">
        <authorList>
            <person name="Heylen K."/>
            <person name="De Vos P."/>
            <person name="Vekeman B."/>
        </authorList>
    </citation>
    <scope>NUCLEOTIDE SEQUENCE [LARGE SCALE GENOMIC DNA]</scope>
    <source>
        <strain evidence="3">R-45371</strain>
    </source>
</reference>
<dbReference type="AlphaFoldDB" id="A0A177M5H3"/>
<dbReference type="Proteomes" id="UP000077763">
    <property type="component" value="Unassembled WGS sequence"/>
</dbReference>
<protein>
    <recommendedName>
        <fullName evidence="4">Lipoprotein</fullName>
    </recommendedName>
</protein>
<organism evidence="2 3">
    <name type="scientific">Methylomonas methanica</name>
    <dbReference type="NCBI Taxonomy" id="421"/>
    <lineage>
        <taxon>Bacteria</taxon>
        <taxon>Pseudomonadati</taxon>
        <taxon>Pseudomonadota</taxon>
        <taxon>Gammaproteobacteria</taxon>
        <taxon>Methylococcales</taxon>
        <taxon>Methylococcaceae</taxon>
        <taxon>Methylomonas</taxon>
    </lineage>
</organism>
<name>A0A177M5H3_METMH</name>
<sequence length="150" mass="17258">MKTIQVAILTIAALTLSGCATGYYQRGYGSYGSGYSSASHYQSYGRGYSSPSTSITYGRYYVQPSYRSEHHHDDHHDWHQPSPHFDRRVGGWQGRDFGRRDFDREQHAEQRPHQQQSMPERQERGFGRRDGDGDRQPRGGWGGRFGRRGD</sequence>
<feature type="compositionally biased region" description="Basic and acidic residues" evidence="1">
    <location>
        <begin position="120"/>
        <end position="137"/>
    </location>
</feature>
<evidence type="ECO:0000313" key="3">
    <source>
        <dbReference type="Proteomes" id="UP000077763"/>
    </source>
</evidence>